<dbReference type="AlphaFoldDB" id="A0AA40BRB9"/>
<dbReference type="Gene3D" id="3.40.50.300">
    <property type="entry name" value="P-loop containing nucleotide triphosphate hydrolases"/>
    <property type="match status" value="2"/>
</dbReference>
<evidence type="ECO:0000313" key="4">
    <source>
        <dbReference type="EMBL" id="KAK0738810.1"/>
    </source>
</evidence>
<gene>
    <name evidence="4" type="ORF">B0T18DRAFT_483543</name>
</gene>
<dbReference type="PANTHER" id="PTHR45644">
    <property type="entry name" value="AAA ATPASE, PUTATIVE (AFU_ORTHOLOGUE AFUA_2G12920)-RELATED-RELATED"/>
    <property type="match status" value="1"/>
</dbReference>
<organism evidence="4 5">
    <name type="scientific">Schizothecium vesticola</name>
    <dbReference type="NCBI Taxonomy" id="314040"/>
    <lineage>
        <taxon>Eukaryota</taxon>
        <taxon>Fungi</taxon>
        <taxon>Dikarya</taxon>
        <taxon>Ascomycota</taxon>
        <taxon>Pezizomycotina</taxon>
        <taxon>Sordariomycetes</taxon>
        <taxon>Sordariomycetidae</taxon>
        <taxon>Sordariales</taxon>
        <taxon>Schizotheciaceae</taxon>
        <taxon>Schizothecium</taxon>
    </lineage>
</organism>
<feature type="domain" description="ATPase AAA-type core" evidence="3">
    <location>
        <begin position="26"/>
        <end position="48"/>
    </location>
</feature>
<comment type="caution">
    <text evidence="4">The sequence shown here is derived from an EMBL/GenBank/DDBJ whole genome shotgun (WGS) entry which is preliminary data.</text>
</comment>
<evidence type="ECO:0000259" key="3">
    <source>
        <dbReference type="Pfam" id="PF00004"/>
    </source>
</evidence>
<dbReference type="Gene3D" id="1.10.8.60">
    <property type="match status" value="1"/>
</dbReference>
<evidence type="ECO:0000256" key="1">
    <source>
        <dbReference type="ARBA" id="ARBA00022741"/>
    </source>
</evidence>
<dbReference type="GO" id="GO:0005524">
    <property type="term" value="F:ATP binding"/>
    <property type="evidence" value="ECO:0007669"/>
    <property type="project" value="UniProtKB-KW"/>
</dbReference>
<dbReference type="GO" id="GO:0016887">
    <property type="term" value="F:ATP hydrolysis activity"/>
    <property type="evidence" value="ECO:0007669"/>
    <property type="project" value="InterPro"/>
</dbReference>
<keyword evidence="2" id="KW-0067">ATP-binding</keyword>
<accession>A0AA40BRB9</accession>
<sequence>MLYSLSLRDPVTFRVGILSRHSSSGVLLYGPPGTGKTMLARALAKEGGTMKMANTPPGYHTHSLNQFLIDMYGIDAQGSNKPIVVTATNRSFDIDEGILRRLGGRIMVDIPNVRGREVTLKLQLTGENLHPDLDLAEIARHTQDFAGSDLRDLIFQATSEPTKHSVSASGH</sequence>
<name>A0AA40BRB9_9PEZI</name>
<dbReference type="EMBL" id="JAUKUD010000007">
    <property type="protein sequence ID" value="KAK0738810.1"/>
    <property type="molecule type" value="Genomic_DNA"/>
</dbReference>
<dbReference type="SUPFAM" id="SSF52540">
    <property type="entry name" value="P-loop containing nucleoside triphosphate hydrolases"/>
    <property type="match status" value="1"/>
</dbReference>
<dbReference type="Pfam" id="PF00004">
    <property type="entry name" value="AAA"/>
    <property type="match status" value="1"/>
</dbReference>
<dbReference type="PANTHER" id="PTHR45644:SF56">
    <property type="entry name" value="AAA ATPASE, PUTATIVE (AFU_ORTHOLOGUE AFUA_2G12920)-RELATED"/>
    <property type="match status" value="1"/>
</dbReference>
<dbReference type="GO" id="GO:0005741">
    <property type="term" value="C:mitochondrial outer membrane"/>
    <property type="evidence" value="ECO:0007669"/>
    <property type="project" value="TreeGrafter"/>
</dbReference>
<dbReference type="InterPro" id="IPR051701">
    <property type="entry name" value="Mito_OM_Translocase_MSP1"/>
</dbReference>
<keyword evidence="4" id="KW-0378">Hydrolase</keyword>
<dbReference type="InterPro" id="IPR003959">
    <property type="entry name" value="ATPase_AAA_core"/>
</dbReference>
<protein>
    <submittedName>
        <fullName evidence="4">P-loop containing nucleoside triphosphate hydrolase protein</fullName>
    </submittedName>
</protein>
<evidence type="ECO:0000256" key="2">
    <source>
        <dbReference type="ARBA" id="ARBA00022840"/>
    </source>
</evidence>
<proteinExistence type="predicted"/>
<evidence type="ECO:0000313" key="5">
    <source>
        <dbReference type="Proteomes" id="UP001172155"/>
    </source>
</evidence>
<dbReference type="Proteomes" id="UP001172155">
    <property type="component" value="Unassembled WGS sequence"/>
</dbReference>
<reference evidence="4" key="1">
    <citation type="submission" date="2023-06" db="EMBL/GenBank/DDBJ databases">
        <title>Genome-scale phylogeny and comparative genomics of the fungal order Sordariales.</title>
        <authorList>
            <consortium name="Lawrence Berkeley National Laboratory"/>
            <person name="Hensen N."/>
            <person name="Bonometti L."/>
            <person name="Westerberg I."/>
            <person name="Brannstrom I.O."/>
            <person name="Guillou S."/>
            <person name="Cros-Aarteil S."/>
            <person name="Calhoun S."/>
            <person name="Haridas S."/>
            <person name="Kuo A."/>
            <person name="Mondo S."/>
            <person name="Pangilinan J."/>
            <person name="Riley R."/>
            <person name="LaButti K."/>
            <person name="Andreopoulos B."/>
            <person name="Lipzen A."/>
            <person name="Chen C."/>
            <person name="Yanf M."/>
            <person name="Daum C."/>
            <person name="Ng V."/>
            <person name="Clum A."/>
            <person name="Steindorff A."/>
            <person name="Ohm R."/>
            <person name="Martin F."/>
            <person name="Silar P."/>
            <person name="Natvig D."/>
            <person name="Lalanne C."/>
            <person name="Gautier V."/>
            <person name="Ament-velasquez S.L."/>
            <person name="Kruys A."/>
            <person name="Hutchinson M.I."/>
            <person name="Powell A.J."/>
            <person name="Barry K."/>
            <person name="Miller A.N."/>
            <person name="Grigoriev I.V."/>
            <person name="Debuchy R."/>
            <person name="Gladieux P."/>
            <person name="Thoren M.H."/>
            <person name="Johannesson H."/>
        </authorList>
    </citation>
    <scope>NUCLEOTIDE SEQUENCE</scope>
    <source>
        <strain evidence="4">SMH3187-1</strain>
    </source>
</reference>
<dbReference type="InterPro" id="IPR027417">
    <property type="entry name" value="P-loop_NTPase"/>
</dbReference>
<keyword evidence="1" id="KW-0547">Nucleotide-binding</keyword>
<keyword evidence="5" id="KW-1185">Reference proteome</keyword>